<accession>A0ABT6GM08</accession>
<keyword evidence="4" id="KW-1185">Reference proteome</keyword>
<evidence type="ECO:0000256" key="1">
    <source>
        <dbReference type="SAM" id="MobiDB-lite"/>
    </source>
</evidence>
<keyword evidence="2" id="KW-0472">Membrane</keyword>
<organism evidence="3 4">
    <name type="scientific">Mycolicibacterium gadium</name>
    <name type="common">Mycobacterium gadium</name>
    <dbReference type="NCBI Taxonomy" id="1794"/>
    <lineage>
        <taxon>Bacteria</taxon>
        <taxon>Bacillati</taxon>
        <taxon>Actinomycetota</taxon>
        <taxon>Actinomycetes</taxon>
        <taxon>Mycobacteriales</taxon>
        <taxon>Mycobacteriaceae</taxon>
        <taxon>Mycolicibacterium</taxon>
    </lineage>
</organism>
<feature type="compositionally biased region" description="Low complexity" evidence="1">
    <location>
        <begin position="89"/>
        <end position="100"/>
    </location>
</feature>
<proteinExistence type="predicted"/>
<dbReference type="Proteomes" id="UP001154266">
    <property type="component" value="Unassembled WGS sequence"/>
</dbReference>
<dbReference type="RefSeq" id="WP_235690141.1">
    <property type="nucleotide sequence ID" value="NZ_AP022608.1"/>
</dbReference>
<evidence type="ECO:0000313" key="3">
    <source>
        <dbReference type="EMBL" id="MDG5482383.1"/>
    </source>
</evidence>
<evidence type="ECO:0000313" key="4">
    <source>
        <dbReference type="Proteomes" id="UP001154266"/>
    </source>
</evidence>
<feature type="compositionally biased region" description="Low complexity" evidence="1">
    <location>
        <begin position="46"/>
        <end position="74"/>
    </location>
</feature>
<gene>
    <name evidence="3" type="ORF">MNO81_06185</name>
</gene>
<keyword evidence="2" id="KW-1133">Transmembrane helix</keyword>
<sequence length="100" mass="10413">MTSDDGPNWGDQRTIAMWGGGAILLLVVILVYAVSCTADSSRVPETLPTAPSSSATPSTYTTSSASSTRYTTPSVETSQDNPVIPWPTPETSAESETTTG</sequence>
<comment type="caution">
    <text evidence="3">The sequence shown here is derived from an EMBL/GenBank/DDBJ whole genome shotgun (WGS) entry which is preliminary data.</text>
</comment>
<keyword evidence="2" id="KW-0812">Transmembrane</keyword>
<name>A0ABT6GM08_MYCGU</name>
<reference evidence="3" key="1">
    <citation type="journal article" date="2023" name="Environ. Microbiol.">
        <title>The 2-methylpropene degradation pathway in Mycobacteriaceae family strains.</title>
        <authorList>
            <person name="Helbich S."/>
            <person name="Barrantes I."/>
            <person name="Dos Anjos Borges L.G."/>
            <person name="Pieper D.H."/>
            <person name="Vainshtein Y."/>
            <person name="Sohn K."/>
            <person name="Engesser K.H."/>
        </authorList>
    </citation>
    <scope>NUCLEOTIDE SEQUENCE</scope>
    <source>
        <strain evidence="3">IBE100</strain>
    </source>
</reference>
<feature type="region of interest" description="Disordered" evidence="1">
    <location>
        <begin position="40"/>
        <end position="100"/>
    </location>
</feature>
<protein>
    <submittedName>
        <fullName evidence="3">Uncharacterized protein</fullName>
    </submittedName>
</protein>
<dbReference type="EMBL" id="JAKZMO010000004">
    <property type="protein sequence ID" value="MDG5482383.1"/>
    <property type="molecule type" value="Genomic_DNA"/>
</dbReference>
<feature type="transmembrane region" description="Helical" evidence="2">
    <location>
        <begin position="15"/>
        <end position="34"/>
    </location>
</feature>
<evidence type="ECO:0000256" key="2">
    <source>
        <dbReference type="SAM" id="Phobius"/>
    </source>
</evidence>